<reference evidence="1" key="1">
    <citation type="journal article" date="2019" name="Environ. Microbiol.">
        <title>Fungal ecological strategies reflected in gene transcription - a case study of two litter decomposers.</title>
        <authorList>
            <person name="Barbi F."/>
            <person name="Kohler A."/>
            <person name="Barry K."/>
            <person name="Baskaran P."/>
            <person name="Daum C."/>
            <person name="Fauchery L."/>
            <person name="Ihrmark K."/>
            <person name="Kuo A."/>
            <person name="LaButti K."/>
            <person name="Lipzen A."/>
            <person name="Morin E."/>
            <person name="Grigoriev I.V."/>
            <person name="Henrissat B."/>
            <person name="Lindahl B."/>
            <person name="Martin F."/>
        </authorList>
    </citation>
    <scope>NUCLEOTIDE SEQUENCE</scope>
    <source>
        <strain evidence="1">JB14</strain>
    </source>
</reference>
<keyword evidence="2" id="KW-1185">Reference proteome</keyword>
<proteinExistence type="predicted"/>
<sequence>MPYFLRPASPTLSLDFSINEEIALSSSPGPIRSPTPISSEFLHEKFAETPLGPHDMDVDDSDYIEPRICQSPLSEAQKTLSVLRHMITFSKFGLIQFLKVLFTSEDPTIKLWTHQLNEGDNAVLLLESLASFAKSSRSKVNKWVIEHAGEVLERKIAFLTNNSRHGPFQGEAQALCLSPSAVTVRLLNDFSLQSLGEVYGKTMPHLQSILQNILRRPLTEQHRNHIQGLIFATSLLLNLRSQATNYHQVVNALLMWDNRVPKRLQQMFSVSLKP</sequence>
<evidence type="ECO:0000313" key="1">
    <source>
        <dbReference type="EMBL" id="KAE9397027.1"/>
    </source>
</evidence>
<gene>
    <name evidence="1" type="ORF">BT96DRAFT_996207</name>
</gene>
<protein>
    <submittedName>
        <fullName evidence="1">Uncharacterized protein</fullName>
    </submittedName>
</protein>
<dbReference type="OrthoDB" id="2860915at2759"/>
<name>A0A6A4HIV9_9AGAR</name>
<dbReference type="AlphaFoldDB" id="A0A6A4HIV9"/>
<accession>A0A6A4HIV9</accession>
<organism evidence="1 2">
    <name type="scientific">Gymnopus androsaceus JB14</name>
    <dbReference type="NCBI Taxonomy" id="1447944"/>
    <lineage>
        <taxon>Eukaryota</taxon>
        <taxon>Fungi</taxon>
        <taxon>Dikarya</taxon>
        <taxon>Basidiomycota</taxon>
        <taxon>Agaricomycotina</taxon>
        <taxon>Agaricomycetes</taxon>
        <taxon>Agaricomycetidae</taxon>
        <taxon>Agaricales</taxon>
        <taxon>Marasmiineae</taxon>
        <taxon>Omphalotaceae</taxon>
        <taxon>Gymnopus</taxon>
    </lineage>
</organism>
<dbReference type="Proteomes" id="UP000799118">
    <property type="component" value="Unassembled WGS sequence"/>
</dbReference>
<evidence type="ECO:0000313" key="2">
    <source>
        <dbReference type="Proteomes" id="UP000799118"/>
    </source>
</evidence>
<dbReference type="EMBL" id="ML769504">
    <property type="protein sequence ID" value="KAE9397027.1"/>
    <property type="molecule type" value="Genomic_DNA"/>
</dbReference>